<reference evidence="1 2" key="1">
    <citation type="journal article" date="2012" name="BMC Genomics">
        <title>Sequencing the genome of Marssonina brunnea reveals fungus-poplar co-evolution.</title>
        <authorList>
            <person name="Zhu S."/>
            <person name="Cao Y.-Z."/>
            <person name="Jiang C."/>
            <person name="Tan B.-Y."/>
            <person name="Wang Z."/>
            <person name="Feng S."/>
            <person name="Zhang L."/>
            <person name="Su X.-H."/>
            <person name="Brejova B."/>
            <person name="Vinar T."/>
            <person name="Xu M."/>
            <person name="Wang M.-X."/>
            <person name="Zhang S.-G."/>
            <person name="Huang M.-R."/>
            <person name="Wu R."/>
            <person name="Zhou Y."/>
        </authorList>
    </citation>
    <scope>NUCLEOTIDE SEQUENCE [LARGE SCALE GENOMIC DNA]</scope>
    <source>
        <strain evidence="1 2">MB_m1</strain>
    </source>
</reference>
<evidence type="ECO:0000313" key="1">
    <source>
        <dbReference type="EMBL" id="EKD13757.1"/>
    </source>
</evidence>
<accession>K1WN57</accession>
<evidence type="ECO:0000313" key="2">
    <source>
        <dbReference type="Proteomes" id="UP000006753"/>
    </source>
</evidence>
<dbReference type="Proteomes" id="UP000006753">
    <property type="component" value="Unassembled WGS sequence"/>
</dbReference>
<organism evidence="1 2">
    <name type="scientific">Marssonina brunnea f. sp. multigermtubi (strain MB_m1)</name>
    <name type="common">Marssonina leaf spot fungus</name>
    <dbReference type="NCBI Taxonomy" id="1072389"/>
    <lineage>
        <taxon>Eukaryota</taxon>
        <taxon>Fungi</taxon>
        <taxon>Dikarya</taxon>
        <taxon>Ascomycota</taxon>
        <taxon>Pezizomycotina</taxon>
        <taxon>Leotiomycetes</taxon>
        <taxon>Helotiales</taxon>
        <taxon>Drepanopezizaceae</taxon>
        <taxon>Drepanopeziza</taxon>
    </lineage>
</organism>
<sequence>MPEVSSRFAGRILSWSWCIIDKRRDDENTGSAGEKLPRSVKLLPVLSNILSWEHIRLIGLPGYDVREGAGGVPVVPKYIGYLLRYENDFRLRQCFLRFRITVSETGIFKVQAEESFSILKTCKSHALGAAADALCWQGSSILEDGQFIGSARFGLHCKCPVWIAVFDFIRDKKSSAPYNALNRWILRSLQSFGLCNWLSISLSQHCTSESKSKECIYLLLRWRACYLDIEVSAPWGLLFEEPTTTTPRGSPAAGTDQHCQLPVEHPKELYRPGKHRLPQAIGIPGLWLTTATATATAAYCLPFFRGVENCSNKTKENISRAQAPYVGGEPGGWPGPLPPNYTLRRPVFARNKGHTTTSREEIMQSRILTQIVRVHQKPNLQVASAVKSERKAVQRNSNKARKNKADIQRRLRVRTRALDRSLVSLCCRTEVVVPERTSSKDKQKLLNRAINNRQPHGFHLRVLLLHPFSRSKLLGISSISSSSRCLCFSSLPLPNEAAFFRDNFDCRRPLTGTPEDLTSIYTGIAGGPFFAACRLMTEFAVIVAEWPIYSNFQTAASETVYGLSYFRSPHDFANSFSRSNSSPRWITFCDSPLLIKRRWAEQVMCFVFHSLRDLLNKMCVSCSTRSKYSYAPKTHAVGNYVSRRKTSVTPNLQAGGFMHKTDGITSQLPLPRPSLPVIGRLSPCP</sequence>
<protein>
    <submittedName>
        <fullName evidence="1">Uncharacterized protein</fullName>
    </submittedName>
</protein>
<gene>
    <name evidence="1" type="ORF">MBM_07958</name>
</gene>
<keyword evidence="2" id="KW-1185">Reference proteome</keyword>
<dbReference type="AlphaFoldDB" id="K1WN57"/>
<dbReference type="InParanoid" id="K1WN57"/>
<proteinExistence type="predicted"/>
<name>K1WN57_MARBU</name>
<dbReference type="EMBL" id="JH921448">
    <property type="protein sequence ID" value="EKD13757.1"/>
    <property type="molecule type" value="Genomic_DNA"/>
</dbReference>
<dbReference type="KEGG" id="mbe:MBM_07958"/>
<dbReference type="HOGENOM" id="CLU_401734_0_0_1"/>